<evidence type="ECO:0000259" key="2">
    <source>
        <dbReference type="Pfam" id="PF01575"/>
    </source>
</evidence>
<dbReference type="Pfam" id="PF01575">
    <property type="entry name" value="MaoC_dehydratas"/>
    <property type="match status" value="1"/>
</dbReference>
<dbReference type="PANTHER" id="PTHR43437">
    <property type="entry name" value="HYDROXYACYL-THIOESTER DEHYDRATASE TYPE 2, MITOCHONDRIAL-RELATED"/>
    <property type="match status" value="1"/>
</dbReference>
<proteinExistence type="predicted"/>
<feature type="region of interest" description="Disordered" evidence="1">
    <location>
        <begin position="37"/>
        <end position="57"/>
    </location>
</feature>
<dbReference type="SUPFAM" id="SSF54637">
    <property type="entry name" value="Thioesterase/thiol ester dehydrase-isomerase"/>
    <property type="match status" value="1"/>
</dbReference>
<dbReference type="PANTHER" id="PTHR43437:SF3">
    <property type="entry name" value="HYDROXYACYL-THIOESTER DEHYDRATASE TYPE 2, MITOCHONDRIAL"/>
    <property type="match status" value="1"/>
</dbReference>
<dbReference type="AlphaFoldDB" id="A0ABD6AUC1"/>
<accession>A0ABD6AUC1</accession>
<dbReference type="EMBL" id="JBHUDC010000003">
    <property type="protein sequence ID" value="MFD1513140.1"/>
    <property type="molecule type" value="Genomic_DNA"/>
</dbReference>
<dbReference type="CDD" id="cd03449">
    <property type="entry name" value="R_hydratase"/>
    <property type="match status" value="1"/>
</dbReference>
<dbReference type="GO" id="GO:0016836">
    <property type="term" value="F:hydro-lyase activity"/>
    <property type="evidence" value="ECO:0007669"/>
    <property type="project" value="UniProtKB-ARBA"/>
</dbReference>
<dbReference type="RefSeq" id="WP_250873100.1">
    <property type="nucleotide sequence ID" value="NZ_JALXFV010000003.1"/>
</dbReference>
<organism evidence="3 4">
    <name type="scientific">Halomarina rubra</name>
    <dbReference type="NCBI Taxonomy" id="2071873"/>
    <lineage>
        <taxon>Archaea</taxon>
        <taxon>Methanobacteriati</taxon>
        <taxon>Methanobacteriota</taxon>
        <taxon>Stenosarchaea group</taxon>
        <taxon>Halobacteria</taxon>
        <taxon>Halobacteriales</taxon>
        <taxon>Natronomonadaceae</taxon>
        <taxon>Halomarina</taxon>
    </lineage>
</organism>
<protein>
    <submittedName>
        <fullName evidence="3">MaoC family dehydratase</fullName>
    </submittedName>
</protein>
<gene>
    <name evidence="3" type="ORF">ACFSBT_07615</name>
</gene>
<dbReference type="InterPro" id="IPR029069">
    <property type="entry name" value="HotDog_dom_sf"/>
</dbReference>
<feature type="domain" description="MaoC-like" evidence="2">
    <location>
        <begin position="79"/>
        <end position="173"/>
    </location>
</feature>
<evidence type="ECO:0000313" key="3">
    <source>
        <dbReference type="EMBL" id="MFD1513140.1"/>
    </source>
</evidence>
<reference evidence="3 4" key="1">
    <citation type="journal article" date="2019" name="Int. J. Syst. Evol. Microbiol.">
        <title>The Global Catalogue of Microorganisms (GCM) 10K type strain sequencing project: providing services to taxonomists for standard genome sequencing and annotation.</title>
        <authorList>
            <consortium name="The Broad Institute Genomics Platform"/>
            <consortium name="The Broad Institute Genome Sequencing Center for Infectious Disease"/>
            <person name="Wu L."/>
            <person name="Ma J."/>
        </authorList>
    </citation>
    <scope>NUCLEOTIDE SEQUENCE [LARGE SCALE GENOMIC DNA]</scope>
    <source>
        <strain evidence="3 4">CGMCC 1.12563</strain>
    </source>
</reference>
<dbReference type="InterPro" id="IPR002539">
    <property type="entry name" value="MaoC-like_dom"/>
</dbReference>
<keyword evidence="4" id="KW-1185">Reference proteome</keyword>
<dbReference type="Proteomes" id="UP001597187">
    <property type="component" value="Unassembled WGS sequence"/>
</dbReference>
<sequence length="206" mass="22449">MSYTPPSLFEPWVKTSELFVDSVVAANRATAAAFGVPMSADGDAPTGDADTEERLEPGEDLPEWDTERTVHSRENVTVGDGVRFTKTITERDVERFAAASGDTNPLHLDESYAADTRFKGRIAHGTLVGGLISAALARFPGNVIYLSQDLEFLRPVRIGDRITADVEIVEEFGDDRFRLTTRVRSGEDAVIEGEAVVLIDHAPDAQ</sequence>
<evidence type="ECO:0000313" key="4">
    <source>
        <dbReference type="Proteomes" id="UP001597187"/>
    </source>
</evidence>
<dbReference type="Gene3D" id="3.10.129.10">
    <property type="entry name" value="Hotdog Thioesterase"/>
    <property type="match status" value="1"/>
</dbReference>
<name>A0ABD6AUC1_9EURY</name>
<dbReference type="InterPro" id="IPR050965">
    <property type="entry name" value="UPF0336/Enoyl-CoA_hydratase"/>
</dbReference>
<comment type="caution">
    <text evidence="3">The sequence shown here is derived from an EMBL/GenBank/DDBJ whole genome shotgun (WGS) entry which is preliminary data.</text>
</comment>
<evidence type="ECO:0000256" key="1">
    <source>
        <dbReference type="SAM" id="MobiDB-lite"/>
    </source>
</evidence>